<evidence type="ECO:0000313" key="7">
    <source>
        <dbReference type="Proteomes" id="UP000397656"/>
    </source>
</evidence>
<dbReference type="PANTHER" id="PTHR30537:SF26">
    <property type="entry name" value="GLYCINE CLEAVAGE SYSTEM TRANSCRIPTIONAL ACTIVATOR"/>
    <property type="match status" value="1"/>
</dbReference>
<comment type="similarity">
    <text evidence="1">Belongs to the LysR transcriptional regulatory family.</text>
</comment>
<evidence type="ECO:0000256" key="3">
    <source>
        <dbReference type="ARBA" id="ARBA00023125"/>
    </source>
</evidence>
<dbReference type="PRINTS" id="PR00039">
    <property type="entry name" value="HTHLYSR"/>
</dbReference>
<keyword evidence="2" id="KW-0805">Transcription regulation</keyword>
<dbReference type="GO" id="GO:0043565">
    <property type="term" value="F:sequence-specific DNA binding"/>
    <property type="evidence" value="ECO:0007669"/>
    <property type="project" value="TreeGrafter"/>
</dbReference>
<dbReference type="FunFam" id="1.10.10.10:FF:000001">
    <property type="entry name" value="LysR family transcriptional regulator"/>
    <property type="match status" value="1"/>
</dbReference>
<protein>
    <submittedName>
        <fullName evidence="6">LysR family transcriptional regulator</fullName>
    </submittedName>
</protein>
<keyword evidence="4" id="KW-0804">Transcription</keyword>
<dbReference type="InterPro" id="IPR005119">
    <property type="entry name" value="LysR_subst-bd"/>
</dbReference>
<dbReference type="Pfam" id="PF03466">
    <property type="entry name" value="LysR_substrate"/>
    <property type="match status" value="1"/>
</dbReference>
<keyword evidence="3" id="KW-0238">DNA-binding</keyword>
<evidence type="ECO:0000256" key="4">
    <source>
        <dbReference type="ARBA" id="ARBA00023163"/>
    </source>
</evidence>
<dbReference type="GO" id="GO:0003700">
    <property type="term" value="F:DNA-binding transcription factor activity"/>
    <property type="evidence" value="ECO:0007669"/>
    <property type="project" value="InterPro"/>
</dbReference>
<sequence length="301" mass="34031">MRRNIPSTIALTVFEAAARQGSFARAANEVCLTESAVSRQIATLETFLGVKLFTRVRKQVVLNDAGRLYLKNIARNLSDIEAHTSALMSHKGVGGVLELAVIPTFANRWLLPRLRDFKERHPDIILNLSERPLPFRFDDTNFDAALNFDHPSWTNVVKVDLFAEELVPILSPRYFDVESLSTPSNLTAVPLLHKSTRPEAWKHWFELAGVADFTPVPGMHFELYGMVIEAARAGLGAGLVPRFYVQDEIARNDLVVAFDLTLKHEKRYCLVYPERKKESALVQVFRDWVVGIEAEFSARLK</sequence>
<dbReference type="EMBL" id="CP062806">
    <property type="protein sequence ID" value="QOT82031.1"/>
    <property type="molecule type" value="Genomic_DNA"/>
</dbReference>
<keyword evidence="6" id="KW-0614">Plasmid</keyword>
<dbReference type="Gene3D" id="3.40.190.10">
    <property type="entry name" value="Periplasmic binding protein-like II"/>
    <property type="match status" value="2"/>
</dbReference>
<dbReference type="InterPro" id="IPR036388">
    <property type="entry name" value="WH-like_DNA-bd_sf"/>
</dbReference>
<evidence type="ECO:0000313" key="6">
    <source>
        <dbReference type="EMBL" id="QOT82031.1"/>
    </source>
</evidence>
<organism evidence="6 7">
    <name type="scientific">Cupriavidus basilensis</name>
    <dbReference type="NCBI Taxonomy" id="68895"/>
    <lineage>
        <taxon>Bacteria</taxon>
        <taxon>Pseudomonadati</taxon>
        <taxon>Pseudomonadota</taxon>
        <taxon>Betaproteobacteria</taxon>
        <taxon>Burkholderiales</taxon>
        <taxon>Burkholderiaceae</taxon>
        <taxon>Cupriavidus</taxon>
    </lineage>
</organism>
<dbReference type="InterPro" id="IPR000847">
    <property type="entry name" value="LysR_HTH_N"/>
</dbReference>
<proteinExistence type="inferred from homology"/>
<name>A0A643FI95_9BURK</name>
<dbReference type="PROSITE" id="PS50931">
    <property type="entry name" value="HTH_LYSR"/>
    <property type="match status" value="1"/>
</dbReference>
<evidence type="ECO:0000259" key="5">
    <source>
        <dbReference type="PROSITE" id="PS50931"/>
    </source>
</evidence>
<dbReference type="SUPFAM" id="SSF53850">
    <property type="entry name" value="Periplasmic binding protein-like II"/>
    <property type="match status" value="1"/>
</dbReference>
<dbReference type="PANTHER" id="PTHR30537">
    <property type="entry name" value="HTH-TYPE TRANSCRIPTIONAL REGULATOR"/>
    <property type="match status" value="1"/>
</dbReference>
<dbReference type="GO" id="GO:0006351">
    <property type="term" value="P:DNA-templated transcription"/>
    <property type="evidence" value="ECO:0007669"/>
    <property type="project" value="TreeGrafter"/>
</dbReference>
<geneLocation type="plasmid" evidence="6 7">
    <name>pRK1-2</name>
</geneLocation>
<dbReference type="Gene3D" id="1.10.10.10">
    <property type="entry name" value="Winged helix-like DNA-binding domain superfamily/Winged helix DNA-binding domain"/>
    <property type="match status" value="1"/>
</dbReference>
<dbReference type="InterPro" id="IPR058163">
    <property type="entry name" value="LysR-type_TF_proteobact-type"/>
</dbReference>
<dbReference type="Proteomes" id="UP000397656">
    <property type="component" value="Plasmid pRK1-2"/>
</dbReference>
<evidence type="ECO:0000256" key="2">
    <source>
        <dbReference type="ARBA" id="ARBA00023015"/>
    </source>
</evidence>
<feature type="domain" description="HTH lysR-type" evidence="5">
    <location>
        <begin position="6"/>
        <end position="63"/>
    </location>
</feature>
<dbReference type="RefSeq" id="WP_150993498.1">
    <property type="nucleotide sequence ID" value="NZ_CP062806.1"/>
</dbReference>
<dbReference type="InterPro" id="IPR036390">
    <property type="entry name" value="WH_DNA-bd_sf"/>
</dbReference>
<dbReference type="Pfam" id="PF00126">
    <property type="entry name" value="HTH_1"/>
    <property type="match status" value="1"/>
</dbReference>
<dbReference type="AlphaFoldDB" id="A0A643FI95"/>
<dbReference type="CDD" id="cd08481">
    <property type="entry name" value="PBP2_GcdR_like"/>
    <property type="match status" value="1"/>
</dbReference>
<evidence type="ECO:0000256" key="1">
    <source>
        <dbReference type="ARBA" id="ARBA00009437"/>
    </source>
</evidence>
<dbReference type="GeneID" id="98406701"/>
<gene>
    <name evidence="6" type="ORF">F7R26_037660</name>
</gene>
<accession>A0A643FI95</accession>
<dbReference type="SUPFAM" id="SSF46785">
    <property type="entry name" value="Winged helix' DNA-binding domain"/>
    <property type="match status" value="1"/>
</dbReference>
<reference evidence="6 7" key="1">
    <citation type="submission" date="2020-10" db="EMBL/GenBank/DDBJ databases">
        <title>Complete genome sequence of Cupriavidus basilensis CCUG 49340T.</title>
        <authorList>
            <person name="Salva-Serra F."/>
            <person name="Donoso R.A."/>
            <person name="Cho K.H."/>
            <person name="Yoo J.A."/>
            <person name="Lee K."/>
            <person name="Yoon S.-H."/>
            <person name="Perez-Pantoja D."/>
            <person name="Moore E.R.B."/>
        </authorList>
    </citation>
    <scope>NUCLEOTIDE SEQUENCE [LARGE SCALE GENOMIC DNA]</scope>
    <source>
        <strain evidence="7">CCUG 49340</strain>
        <plasmid evidence="6 7">pRK1-2</plasmid>
    </source>
</reference>